<dbReference type="GO" id="GO:0006419">
    <property type="term" value="P:alanyl-tRNA aminoacylation"/>
    <property type="evidence" value="ECO:0007669"/>
    <property type="project" value="InterPro"/>
</dbReference>
<reference evidence="3" key="2">
    <citation type="submission" date="2024-10" db="UniProtKB">
        <authorList>
            <consortium name="EnsemblProtists"/>
        </authorList>
    </citation>
    <scope>IDENTIFICATION</scope>
</reference>
<dbReference type="GeneID" id="17275230"/>
<feature type="region of interest" description="Disordered" evidence="1">
    <location>
        <begin position="33"/>
        <end position="55"/>
    </location>
</feature>
<proteinExistence type="predicted"/>
<name>A0A0D3K2H1_EMIH1</name>
<evidence type="ECO:0000313" key="3">
    <source>
        <dbReference type="EnsemblProtists" id="EOD29956"/>
    </source>
</evidence>
<evidence type="ECO:0000256" key="1">
    <source>
        <dbReference type="SAM" id="MobiDB-lite"/>
    </source>
</evidence>
<accession>A0A0D3K2H1</accession>
<dbReference type="InterPro" id="IPR051335">
    <property type="entry name" value="Alanyl-tRNA_Editing_Enzymes"/>
</dbReference>
<dbReference type="KEGG" id="ehx:EMIHUDRAFT_99415"/>
<dbReference type="PANTHER" id="PTHR43462">
    <property type="entry name" value="ALANYL-TRNA EDITING PROTEIN"/>
    <property type="match status" value="1"/>
</dbReference>
<dbReference type="AlphaFoldDB" id="A0A0D3K2H1"/>
<dbReference type="PANTHER" id="PTHR43462:SF2">
    <property type="entry name" value="THREONYL AND ALANYL TRNA SYNTHETASE SECOND ADDITIONAL DOMAIN-CONTAINING PROTEIN"/>
    <property type="match status" value="1"/>
</dbReference>
<dbReference type="Gene3D" id="2.40.30.130">
    <property type="match status" value="1"/>
</dbReference>
<organism evidence="3 4">
    <name type="scientific">Emiliania huxleyi (strain CCMP1516)</name>
    <dbReference type="NCBI Taxonomy" id="280463"/>
    <lineage>
        <taxon>Eukaryota</taxon>
        <taxon>Haptista</taxon>
        <taxon>Haptophyta</taxon>
        <taxon>Prymnesiophyceae</taxon>
        <taxon>Isochrysidales</taxon>
        <taxon>Noelaerhabdaceae</taxon>
        <taxon>Emiliania</taxon>
    </lineage>
</organism>
<protein>
    <recommendedName>
        <fullName evidence="2">Alanyl-tRNA synthetase class IIc N-terminal domain-containing protein</fullName>
    </recommendedName>
</protein>
<dbReference type="STRING" id="2903.R1F3Z7"/>
<dbReference type="Proteomes" id="UP000013827">
    <property type="component" value="Unassembled WGS sequence"/>
</dbReference>
<dbReference type="GO" id="GO:0004813">
    <property type="term" value="F:alanine-tRNA ligase activity"/>
    <property type="evidence" value="ECO:0007669"/>
    <property type="project" value="InterPro"/>
</dbReference>
<evidence type="ECO:0000259" key="2">
    <source>
        <dbReference type="Pfam" id="PF01411"/>
    </source>
</evidence>
<dbReference type="PaxDb" id="2903-EOD29956"/>
<dbReference type="RefSeq" id="XP_005782385.1">
    <property type="nucleotide sequence ID" value="XM_005782328.1"/>
</dbReference>
<dbReference type="GO" id="GO:0005524">
    <property type="term" value="F:ATP binding"/>
    <property type="evidence" value="ECO:0007669"/>
    <property type="project" value="InterPro"/>
</dbReference>
<keyword evidence="4" id="KW-1185">Reference proteome</keyword>
<dbReference type="InterPro" id="IPR018164">
    <property type="entry name" value="Ala-tRNA-synth_IIc_N"/>
</dbReference>
<dbReference type="HOGENOM" id="CLU_1191801_0_0_1"/>
<evidence type="ECO:0000313" key="4">
    <source>
        <dbReference type="Proteomes" id="UP000013827"/>
    </source>
</evidence>
<dbReference type="InterPro" id="IPR009000">
    <property type="entry name" value="Transl_B-barrel_sf"/>
</dbReference>
<feature type="compositionally biased region" description="Low complexity" evidence="1">
    <location>
        <begin position="36"/>
        <end position="55"/>
    </location>
</feature>
<dbReference type="EnsemblProtists" id="EOD29956">
    <property type="protein sequence ID" value="EOD29956"/>
    <property type="gene ID" value="EMIHUDRAFT_99415"/>
</dbReference>
<dbReference type="Pfam" id="PF01411">
    <property type="entry name" value="tRNA-synt_2c"/>
    <property type="match status" value="1"/>
</dbReference>
<dbReference type="SUPFAM" id="SSF50447">
    <property type="entry name" value="Translation proteins"/>
    <property type="match status" value="1"/>
</dbReference>
<feature type="domain" description="Alanyl-tRNA synthetase class IIc N-terminal" evidence="2">
    <location>
        <begin position="93"/>
        <end position="168"/>
    </location>
</feature>
<sequence>MPGHSIFLLDELIGVASGGRPVSLQKLHVSQPSNFKAPTKAPAATVKQSAPPGGAPVAAGGGGGALPATKLLYQADTYLFTAEATVLEVGEKAGGGGWAVVLDETCFHAQGGGQPADTGTLTRAGGGAAWAVRMVKKDGEGVVRHDGEPGGPAPDFGAGDTVSLAVDEPPRRRRAYVEYEGKLEASEREALLPKLQAADRPSTHRRFPEGAVKVEAVKGKGKVTRISYTVLDG</sequence>
<reference evidence="4" key="1">
    <citation type="journal article" date="2013" name="Nature">
        <title>Pan genome of the phytoplankton Emiliania underpins its global distribution.</title>
        <authorList>
            <person name="Read B.A."/>
            <person name="Kegel J."/>
            <person name="Klute M.J."/>
            <person name="Kuo A."/>
            <person name="Lefebvre S.C."/>
            <person name="Maumus F."/>
            <person name="Mayer C."/>
            <person name="Miller J."/>
            <person name="Monier A."/>
            <person name="Salamov A."/>
            <person name="Young J."/>
            <person name="Aguilar M."/>
            <person name="Claverie J.M."/>
            <person name="Frickenhaus S."/>
            <person name="Gonzalez K."/>
            <person name="Herman E.K."/>
            <person name="Lin Y.C."/>
            <person name="Napier J."/>
            <person name="Ogata H."/>
            <person name="Sarno A.F."/>
            <person name="Shmutz J."/>
            <person name="Schroeder D."/>
            <person name="de Vargas C."/>
            <person name="Verret F."/>
            <person name="von Dassow P."/>
            <person name="Valentin K."/>
            <person name="Van de Peer Y."/>
            <person name="Wheeler G."/>
            <person name="Dacks J.B."/>
            <person name="Delwiche C.F."/>
            <person name="Dyhrman S.T."/>
            <person name="Glockner G."/>
            <person name="John U."/>
            <person name="Richards T."/>
            <person name="Worden A.Z."/>
            <person name="Zhang X."/>
            <person name="Grigoriev I.V."/>
            <person name="Allen A.E."/>
            <person name="Bidle K."/>
            <person name="Borodovsky M."/>
            <person name="Bowler C."/>
            <person name="Brownlee C."/>
            <person name="Cock J.M."/>
            <person name="Elias M."/>
            <person name="Gladyshev V.N."/>
            <person name="Groth M."/>
            <person name="Guda C."/>
            <person name="Hadaegh A."/>
            <person name="Iglesias-Rodriguez M.D."/>
            <person name="Jenkins J."/>
            <person name="Jones B.M."/>
            <person name="Lawson T."/>
            <person name="Leese F."/>
            <person name="Lindquist E."/>
            <person name="Lobanov A."/>
            <person name="Lomsadze A."/>
            <person name="Malik S.B."/>
            <person name="Marsh M.E."/>
            <person name="Mackinder L."/>
            <person name="Mock T."/>
            <person name="Mueller-Roeber B."/>
            <person name="Pagarete A."/>
            <person name="Parker M."/>
            <person name="Probert I."/>
            <person name="Quesneville H."/>
            <person name="Raines C."/>
            <person name="Rensing S.A."/>
            <person name="Riano-Pachon D.M."/>
            <person name="Richier S."/>
            <person name="Rokitta S."/>
            <person name="Shiraiwa Y."/>
            <person name="Soanes D.M."/>
            <person name="van der Giezen M."/>
            <person name="Wahlund T.M."/>
            <person name="Williams B."/>
            <person name="Wilson W."/>
            <person name="Wolfe G."/>
            <person name="Wurch L.L."/>
        </authorList>
    </citation>
    <scope>NUCLEOTIDE SEQUENCE</scope>
</reference>